<dbReference type="CDD" id="cd03809">
    <property type="entry name" value="GT4_MtfB-like"/>
    <property type="match status" value="1"/>
</dbReference>
<dbReference type="RefSeq" id="WP_260104557.1">
    <property type="nucleotide sequence ID" value="NZ_JALXSQ010000039.1"/>
</dbReference>
<sequence>MTSADLDQLSPDELASLGRRVLIDATAMPAQLGGVGRYLEGILQGFEEIGFVPWVVAKPAHVRHFRRLAPSPRYLQAPSWLAARGGRFAWEQLGLPRLAKRIGADVIHSPHYTFPVKFGGRRVVTIHDATAITDPQTHSRMKASFFTWWLKRGYRSDVQLIAPSQATVDLVTERLGDPKSPVEVVHHGVNSSIFYPPSEAEVHEFRQSVGLADDEHWIAFLGTIEPRKQVPMLLEAHAKLRAENPATPTLLIGGQRGWDADAIRMLDEYPAGVKELGYLRLEQLRALLGGSDLVVYASLAEGFGLPVLEAMQCAAPVLTTRATALPEVGGEVAAYVDGKDADELADEIRRLLEHPEERAERAAAGPDRAARFTWTQAAHAHVMAYRTK</sequence>
<proteinExistence type="predicted"/>
<dbReference type="InterPro" id="IPR028098">
    <property type="entry name" value="Glyco_trans_4-like_N"/>
</dbReference>
<organism evidence="5 6">
    <name type="scientific">Pseudoclavibacter albus</name>
    <dbReference type="NCBI Taxonomy" id="272241"/>
    <lineage>
        <taxon>Bacteria</taxon>
        <taxon>Bacillati</taxon>
        <taxon>Actinomycetota</taxon>
        <taxon>Actinomycetes</taxon>
        <taxon>Micrococcales</taxon>
        <taxon>Microbacteriaceae</taxon>
        <taxon>Pseudoclavibacter</taxon>
    </lineage>
</organism>
<dbReference type="Pfam" id="PF13439">
    <property type="entry name" value="Glyco_transf_4"/>
    <property type="match status" value="1"/>
</dbReference>
<dbReference type="Pfam" id="PF00534">
    <property type="entry name" value="Glycos_transf_1"/>
    <property type="match status" value="1"/>
</dbReference>
<comment type="caution">
    <text evidence="5">The sequence shown here is derived from an EMBL/GenBank/DDBJ whole genome shotgun (WGS) entry which is preliminary data.</text>
</comment>
<reference evidence="5 6" key="1">
    <citation type="submission" date="2022-04" db="EMBL/GenBank/DDBJ databases">
        <title>Human microbiome associated bacterial genomes.</title>
        <authorList>
            <person name="Sandstrom S."/>
            <person name="Salamzade R."/>
            <person name="Kalan L.R."/>
        </authorList>
    </citation>
    <scope>NUCLEOTIDE SEQUENCE [LARGE SCALE GENOMIC DNA]</scope>
    <source>
        <strain evidence="6">p3-SID1799</strain>
    </source>
</reference>
<dbReference type="EMBL" id="JALXSQ010000039">
    <property type="protein sequence ID" value="MCT2043375.1"/>
    <property type="molecule type" value="Genomic_DNA"/>
</dbReference>
<keyword evidence="2" id="KW-0808">Transferase</keyword>
<dbReference type="PANTHER" id="PTHR46401">
    <property type="entry name" value="GLYCOSYLTRANSFERASE WBBK-RELATED"/>
    <property type="match status" value="1"/>
</dbReference>
<dbReference type="SUPFAM" id="SSF53756">
    <property type="entry name" value="UDP-Glycosyltransferase/glycogen phosphorylase"/>
    <property type="match status" value="1"/>
</dbReference>
<evidence type="ECO:0000256" key="1">
    <source>
        <dbReference type="ARBA" id="ARBA00022676"/>
    </source>
</evidence>
<evidence type="ECO:0000313" key="5">
    <source>
        <dbReference type="EMBL" id="MCT2043375.1"/>
    </source>
</evidence>
<accession>A0ABT2HYI3</accession>
<dbReference type="InterPro" id="IPR001296">
    <property type="entry name" value="Glyco_trans_1"/>
</dbReference>
<protein>
    <submittedName>
        <fullName evidence="5">Glycosyltransferase family 4 protein</fullName>
    </submittedName>
</protein>
<name>A0ABT2HYI3_9MICO</name>
<evidence type="ECO:0000256" key="2">
    <source>
        <dbReference type="ARBA" id="ARBA00022679"/>
    </source>
</evidence>
<dbReference type="PANTHER" id="PTHR46401:SF2">
    <property type="entry name" value="GLYCOSYLTRANSFERASE WBBK-RELATED"/>
    <property type="match status" value="1"/>
</dbReference>
<evidence type="ECO:0000313" key="6">
    <source>
        <dbReference type="Proteomes" id="UP001525379"/>
    </source>
</evidence>
<keyword evidence="6" id="KW-1185">Reference proteome</keyword>
<feature type="domain" description="Glycosyl transferase family 1" evidence="3">
    <location>
        <begin position="204"/>
        <end position="364"/>
    </location>
</feature>
<keyword evidence="1" id="KW-0328">Glycosyltransferase</keyword>
<dbReference type="Proteomes" id="UP001525379">
    <property type="component" value="Unassembled WGS sequence"/>
</dbReference>
<gene>
    <name evidence="5" type="ORF">M3D15_08555</name>
</gene>
<feature type="domain" description="Glycosyltransferase subfamily 4-like N-terminal" evidence="4">
    <location>
        <begin position="33"/>
        <end position="191"/>
    </location>
</feature>
<dbReference type="Gene3D" id="3.40.50.2000">
    <property type="entry name" value="Glycogen Phosphorylase B"/>
    <property type="match status" value="2"/>
</dbReference>
<evidence type="ECO:0000259" key="4">
    <source>
        <dbReference type="Pfam" id="PF13439"/>
    </source>
</evidence>
<evidence type="ECO:0000259" key="3">
    <source>
        <dbReference type="Pfam" id="PF00534"/>
    </source>
</evidence>